<evidence type="ECO:0000313" key="7">
    <source>
        <dbReference type="EMBL" id="XDV63478.1"/>
    </source>
</evidence>
<evidence type="ECO:0000256" key="2">
    <source>
        <dbReference type="ARBA" id="ARBA00006432"/>
    </source>
</evidence>
<dbReference type="PROSITE" id="PS50075">
    <property type="entry name" value="CARRIER"/>
    <property type="match status" value="2"/>
</dbReference>
<feature type="compositionally biased region" description="Polar residues" evidence="5">
    <location>
        <begin position="1"/>
        <end position="17"/>
    </location>
</feature>
<dbReference type="InterPro" id="IPR036736">
    <property type="entry name" value="ACP-like_sf"/>
</dbReference>
<dbReference type="InterPro" id="IPR000873">
    <property type="entry name" value="AMP-dep_synth/lig_dom"/>
</dbReference>
<dbReference type="Gene3D" id="3.40.50.980">
    <property type="match status" value="2"/>
</dbReference>
<gene>
    <name evidence="7" type="ORF">AB5J51_11305</name>
</gene>
<name>A0AB39Y038_9ACTN</name>
<dbReference type="GO" id="GO:0008610">
    <property type="term" value="P:lipid biosynthetic process"/>
    <property type="evidence" value="ECO:0007669"/>
    <property type="project" value="UniProtKB-ARBA"/>
</dbReference>
<comment type="cofactor">
    <cofactor evidence="1">
        <name>pantetheine 4'-phosphate</name>
        <dbReference type="ChEBI" id="CHEBI:47942"/>
    </cofactor>
</comment>
<feature type="domain" description="Carrier" evidence="6">
    <location>
        <begin position="1040"/>
        <end position="1114"/>
    </location>
</feature>
<reference evidence="7" key="1">
    <citation type="submission" date="2024-08" db="EMBL/GenBank/DDBJ databases">
        <authorList>
            <person name="Yu S.T."/>
        </authorList>
    </citation>
    <scope>NUCLEOTIDE SEQUENCE</scope>
    <source>
        <strain evidence="7">R33</strain>
    </source>
</reference>
<evidence type="ECO:0000256" key="1">
    <source>
        <dbReference type="ARBA" id="ARBA00001957"/>
    </source>
</evidence>
<dbReference type="Pfam" id="PF00975">
    <property type="entry name" value="Thioesterase"/>
    <property type="match status" value="1"/>
</dbReference>
<dbReference type="PANTHER" id="PTHR45527">
    <property type="entry name" value="NONRIBOSOMAL PEPTIDE SYNTHETASE"/>
    <property type="match status" value="1"/>
</dbReference>
<keyword evidence="3" id="KW-0596">Phosphopantetheine</keyword>
<comment type="similarity">
    <text evidence="2">Belongs to the ATP-dependent AMP-binding enzyme family.</text>
</comment>
<dbReference type="InterPro" id="IPR023213">
    <property type="entry name" value="CAT-like_dom_sf"/>
</dbReference>
<dbReference type="SMART" id="SM00823">
    <property type="entry name" value="PKS_PP"/>
    <property type="match status" value="2"/>
</dbReference>
<dbReference type="Pfam" id="PF13193">
    <property type="entry name" value="AMP-binding_C"/>
    <property type="match status" value="2"/>
</dbReference>
<evidence type="ECO:0000259" key="6">
    <source>
        <dbReference type="PROSITE" id="PS50075"/>
    </source>
</evidence>
<dbReference type="InterPro" id="IPR045851">
    <property type="entry name" value="AMP-bd_C_sf"/>
</dbReference>
<dbReference type="Gene3D" id="3.40.50.12780">
    <property type="entry name" value="N-terminal domain of ligase-like"/>
    <property type="match status" value="1"/>
</dbReference>
<dbReference type="InterPro" id="IPR001031">
    <property type="entry name" value="Thioesterase"/>
</dbReference>
<dbReference type="RefSeq" id="WP_369777614.1">
    <property type="nucleotide sequence ID" value="NZ_CP165727.1"/>
</dbReference>
<dbReference type="Pfam" id="PF00501">
    <property type="entry name" value="AMP-binding"/>
    <property type="match status" value="2"/>
</dbReference>
<dbReference type="Pfam" id="PF00550">
    <property type="entry name" value="PP-binding"/>
    <property type="match status" value="2"/>
</dbReference>
<dbReference type="GO" id="GO:0031177">
    <property type="term" value="F:phosphopantetheine binding"/>
    <property type="evidence" value="ECO:0007669"/>
    <property type="project" value="InterPro"/>
</dbReference>
<dbReference type="EMBL" id="CP165727">
    <property type="protein sequence ID" value="XDV63478.1"/>
    <property type="molecule type" value="Genomic_DNA"/>
</dbReference>
<dbReference type="FunFam" id="3.40.50.980:FF:000001">
    <property type="entry name" value="Non-ribosomal peptide synthetase"/>
    <property type="match status" value="2"/>
</dbReference>
<dbReference type="Gene3D" id="3.30.300.30">
    <property type="match status" value="2"/>
</dbReference>
<keyword evidence="4" id="KW-0597">Phosphoprotein</keyword>
<dbReference type="Gene3D" id="3.30.559.30">
    <property type="entry name" value="Nonribosomal peptide synthetase, condensation domain"/>
    <property type="match status" value="2"/>
</dbReference>
<dbReference type="InterPro" id="IPR009081">
    <property type="entry name" value="PP-bd_ACP"/>
</dbReference>
<organism evidence="7">
    <name type="scientific">Streptomyces sp. R33</name>
    <dbReference type="NCBI Taxonomy" id="3238629"/>
    <lineage>
        <taxon>Bacteria</taxon>
        <taxon>Bacillati</taxon>
        <taxon>Actinomycetota</taxon>
        <taxon>Actinomycetes</taxon>
        <taxon>Kitasatosporales</taxon>
        <taxon>Streptomycetaceae</taxon>
        <taxon>Streptomyces</taxon>
    </lineage>
</organism>
<dbReference type="GO" id="GO:0005737">
    <property type="term" value="C:cytoplasm"/>
    <property type="evidence" value="ECO:0007669"/>
    <property type="project" value="TreeGrafter"/>
</dbReference>
<dbReference type="GO" id="GO:0003824">
    <property type="term" value="F:catalytic activity"/>
    <property type="evidence" value="ECO:0007669"/>
    <property type="project" value="InterPro"/>
</dbReference>
<dbReference type="GO" id="GO:0017000">
    <property type="term" value="P:antibiotic biosynthetic process"/>
    <property type="evidence" value="ECO:0007669"/>
    <property type="project" value="UniProtKB-ARBA"/>
</dbReference>
<dbReference type="PROSITE" id="PS00012">
    <property type="entry name" value="PHOSPHOPANTETHEINE"/>
    <property type="match status" value="2"/>
</dbReference>
<dbReference type="InterPro" id="IPR020845">
    <property type="entry name" value="AMP-binding_CS"/>
</dbReference>
<dbReference type="Gene3D" id="3.30.559.10">
    <property type="entry name" value="Chloramphenicol acetyltransferase-like domain"/>
    <property type="match status" value="2"/>
</dbReference>
<dbReference type="InterPro" id="IPR025110">
    <property type="entry name" value="AMP-bd_C"/>
</dbReference>
<protein>
    <submittedName>
        <fullName evidence="7">Amino acid adenylation domain-containing protein</fullName>
    </submittedName>
</protein>
<dbReference type="FunFam" id="1.10.1200.10:FF:000005">
    <property type="entry name" value="Nonribosomal peptide synthetase 1"/>
    <property type="match status" value="2"/>
</dbReference>
<dbReference type="InterPro" id="IPR006162">
    <property type="entry name" value="Ppantetheine_attach_site"/>
</dbReference>
<dbReference type="Gene3D" id="3.40.50.1820">
    <property type="entry name" value="alpha/beta hydrolase"/>
    <property type="match status" value="1"/>
</dbReference>
<evidence type="ECO:0000256" key="3">
    <source>
        <dbReference type="ARBA" id="ARBA00022450"/>
    </source>
</evidence>
<proteinExistence type="inferred from homology"/>
<dbReference type="Gene3D" id="1.10.1200.10">
    <property type="entry name" value="ACP-like"/>
    <property type="match status" value="2"/>
</dbReference>
<dbReference type="InterPro" id="IPR029058">
    <property type="entry name" value="AB_hydrolase_fold"/>
</dbReference>
<dbReference type="PROSITE" id="PS00455">
    <property type="entry name" value="AMP_BINDING"/>
    <property type="match status" value="2"/>
</dbReference>
<dbReference type="SUPFAM" id="SSF52777">
    <property type="entry name" value="CoA-dependent acyltransferases"/>
    <property type="match status" value="4"/>
</dbReference>
<dbReference type="InterPro" id="IPR020806">
    <property type="entry name" value="PKS_PP-bd"/>
</dbReference>
<dbReference type="FunFam" id="3.40.50.12780:FF:000012">
    <property type="entry name" value="Non-ribosomal peptide synthetase"/>
    <property type="match status" value="1"/>
</dbReference>
<dbReference type="FunFam" id="3.30.300.30:FF:000010">
    <property type="entry name" value="Enterobactin synthetase component F"/>
    <property type="match status" value="2"/>
</dbReference>
<dbReference type="Gene3D" id="2.30.38.10">
    <property type="entry name" value="Luciferase, Domain 3"/>
    <property type="match status" value="1"/>
</dbReference>
<sequence length="2449" mass="261147">MTTAQVEPSTTSSTNPGGLSPAARRLLEMRLRGKAAAAPAGIPRLDPRPAQAPLSAAQQRLYFLDQLDPGGVEYLMPAAWRFTGPLDAAALSAAIGDLVARHEQLRVVFTQEDGVPAQHVLAAADAPGLDVVDLPPAVRGGGPGAIAEAVREVALRPFDLAAAPPFRATLLRISTEDHVLVLAMHHIVSDGWSLDILTGDLSACYRARTQGRPPHLAAPPVEYTDYAHWQRGADESTELDYWRTALAGLTPLELPTDHPRPAVRTCAGAVHTVELPQPLTAALAELGRRADTTSYMTLMSAFQAALAFHSGQDDIAIGTVVANRERPETEQLVGFFVNTLVIRTDLSGDPTSAQLLARTRESVLGALSHQSLPFERVVDELSPERDLSRNPLFQVLFSHSAAAKQGAYALGDATGTAFPIDLTTAKFDLTLDVGEDADRIRLRFVYRPDLFDAASVARLAEHTLAVLQAFAEAPDVPLGMADLLSADERAALLGPDGPANRPSAAAVPEPAPRLAPERLAERIRLAPTAVAVSGGGRSLTYAELDAASLALARRLRAAGIGPESLVGVCLGRSVDLAVALLGVWRAGAAYLPLDPAHPRARREFTVGDAGVEWVVADAVGRAAVEGLPVGVIPLEDPAEGTGADTAGGSADDTGEPLSAVSCGPQTLAYVIYTSGSTGQPKGVEITHGNLAWLLGAADRHFDFGTDDVWTLLHSPAFDFSVWELWGPLTSGGRVVVLTEDEVRDPAAVHAVLRDERVTVLNQTPAAFKGLRAHLAQQGEEFGALALRTVVFGGDAFDARDYRDWFAVPEGERPALVNMYGITETTVHVTYRLITEEDTVSPVYSPIGRPLAGQHGYVLDRAGRLVPHGTVGELYVAGGGVARGYRNRPELSAERFPLDPFGPAGTRMYRTGDLVRVLPDGQLAYAGRADHQVKIRGFRIEPGEIETALRALPGVRDAAVVARPDAHGGARLVAHVVLTEGRPLDAPDLRDRLRLTLPDYMVPALFVRHPKLPITANGKVDRTSLVAVAAEGAAAPSGHVPPAGATEEALARIWSDVLGAERISRTANFFDLGGDSMLALRVIGQARSAGLGLSVPDLFRARTLGDLAALATQAADDTGPAPVEPFSQLDPADAARLPEGLEDAYPLTLLQTGMLHEMLADERRGAYHNVTDLKITVPEGFDLSAFQAAVDTAVRSQDILRSSIDLVSYGEPLQLVHRTAELPVGYSDLRALSREEQRAAVKAYVKEEFSRRFDLAAAPLVRLHLHQLTDHELRFTITDCHVVLDGWSLTSLIADLLDLHRRAVALGREPSLPPSPRFAEYVALERSAAESEEGLAFWSGRLAELRPVRFPRRGSGSPCAGSSDIVEIRRSYAALAGPIGRLARLAGVPRRTVLLAAFHHTMGLFAEPDTGHPAAGHSIGLVTNGRPELPGADRMRGLFLNSVPFGIRRPGPGQSWLDLLRTVFAAEQDLMPHRRVPLARIGRLRPNEPGLVDVLFNYVNFHRLAGDSWDESEEIAQTMFPLNINVSVEGFSVDVDTTRVDPAAAEQLSDVVCKLLETMVADPEGPVTAPLLAADARRRALVDWARGPVVANPPQLFHEWIGEHARRSPQSVAVAHGTREVTYAELDTSAQALAVRLRELGVGPEVIVGICADRGPDMVRAVVAVLKAGGAFLPLDPQHPAERLAFVAGDSGMRVLLTQSALAGTVPFEGETVLLDAPLPDSAGPPPAAGTGADNTAYVLYTSGSTGRPKGAAVPHRGLTNLIHGQRDVCRPTGTDRVLQFASFSFDVFVSELTWALANGARLCTAPKEALLPGPDLAATINAQGITAAALPPSSLAVLAEERDELPTLRTIVTGGEAPTAEMADVWSRGRRFVNSYGLTETSVWSCGEICRVGGGLPPIGPPIRNTQVYVLDDALQPLPVGVPGEICLGGDAVGLYYLNRPELTAATFVPDPYGTTPGGRLFRTGDLGRYHADGSIECLGRRDTQVKLRGFRIELGELEHTLRELPAVHKAVVLLRRDLPGDPALVAYVVPAPDCAPDAEALRLELRSRLPQYMVPARFVFLDELPLNTSRKVDRGALPLPQERSDLDTAYVAPRTPAEKALAEVWRTVLGLPRVGVHDDFFRIGGSSLSTVRVAARAAARGLAVSVRDLIEAPTIAQLAARAGRSADTAQDDAQDVRSEVRLREGAGDPMWCVHPTGGSAAWYVGLARALPAGVPVRAFQARGLLGGVDPTTVAGIAANYAAEIAAHGGTGPHDLFGWSMGANLALEMATQLHGAGHTVAPLTLIEPYLPCPASREQLATVGRHMEEGLRLRDRVRALPPSAEREATTAELTALLLDAGMSPGEAALVENAPIEVWHSLLTALAGYELRPYPGHIHLVVGSQAAGLPDGEPMPGLDVGFREYVERWRGLALGGLTVHVTEGDHMSLMSEPLIGTTAALLHSIRTEARR</sequence>
<dbReference type="SUPFAM" id="SSF56801">
    <property type="entry name" value="Acetyl-CoA synthetase-like"/>
    <property type="match status" value="2"/>
</dbReference>
<accession>A0AB39Y038</accession>
<dbReference type="InterPro" id="IPR042099">
    <property type="entry name" value="ANL_N_sf"/>
</dbReference>
<dbReference type="CDD" id="cd17643">
    <property type="entry name" value="A_NRPS_Cytc1-like"/>
    <property type="match status" value="1"/>
</dbReference>
<dbReference type="NCBIfam" id="TIGR01733">
    <property type="entry name" value="AA-adenyl-dom"/>
    <property type="match status" value="2"/>
</dbReference>
<dbReference type="CDD" id="cd05930">
    <property type="entry name" value="A_NRPS"/>
    <property type="match status" value="1"/>
</dbReference>
<dbReference type="InterPro" id="IPR001242">
    <property type="entry name" value="Condensation_dom"/>
</dbReference>
<feature type="region of interest" description="Disordered" evidence="5">
    <location>
        <begin position="1"/>
        <end position="21"/>
    </location>
</feature>
<evidence type="ECO:0000256" key="5">
    <source>
        <dbReference type="SAM" id="MobiDB-lite"/>
    </source>
</evidence>
<dbReference type="PANTHER" id="PTHR45527:SF1">
    <property type="entry name" value="FATTY ACID SYNTHASE"/>
    <property type="match status" value="1"/>
</dbReference>
<dbReference type="GO" id="GO:0044550">
    <property type="term" value="P:secondary metabolite biosynthetic process"/>
    <property type="evidence" value="ECO:0007669"/>
    <property type="project" value="UniProtKB-ARBA"/>
</dbReference>
<feature type="domain" description="Carrier" evidence="6">
    <location>
        <begin position="2093"/>
        <end position="2167"/>
    </location>
</feature>
<dbReference type="Pfam" id="PF00668">
    <property type="entry name" value="Condensation"/>
    <property type="match status" value="2"/>
</dbReference>
<dbReference type="InterPro" id="IPR010071">
    <property type="entry name" value="AA_adenyl_dom"/>
</dbReference>
<evidence type="ECO:0000256" key="4">
    <source>
        <dbReference type="ARBA" id="ARBA00022553"/>
    </source>
</evidence>
<dbReference type="CDD" id="cd19531">
    <property type="entry name" value="LCL_NRPS-like"/>
    <property type="match status" value="1"/>
</dbReference>
<dbReference type="GO" id="GO:0043041">
    <property type="term" value="P:amino acid activation for nonribosomal peptide biosynthetic process"/>
    <property type="evidence" value="ECO:0007669"/>
    <property type="project" value="TreeGrafter"/>
</dbReference>
<dbReference type="SUPFAM" id="SSF47336">
    <property type="entry name" value="ACP-like"/>
    <property type="match status" value="2"/>
</dbReference>
<dbReference type="SUPFAM" id="SSF53474">
    <property type="entry name" value="alpha/beta-Hydrolases"/>
    <property type="match status" value="1"/>
</dbReference>
<dbReference type="FunFam" id="2.30.38.10:FF:000001">
    <property type="entry name" value="Non-ribosomal peptide synthetase PvdI"/>
    <property type="match status" value="1"/>
</dbReference>